<dbReference type="Proteomes" id="UP000231553">
    <property type="component" value="Unassembled WGS sequence"/>
</dbReference>
<protein>
    <submittedName>
        <fullName evidence="3">AsmA family protein</fullName>
    </submittedName>
</protein>
<proteinExistence type="predicted"/>
<dbReference type="InterPro" id="IPR007844">
    <property type="entry name" value="AsmA"/>
</dbReference>
<dbReference type="OrthoDB" id="5439561at2"/>
<feature type="domain" description="AsmA" evidence="2">
    <location>
        <begin position="333"/>
        <end position="525"/>
    </location>
</feature>
<comment type="caution">
    <text evidence="3">The sequence shown here is derived from an EMBL/GenBank/DDBJ whole genome shotgun (WGS) entry which is preliminary data.</text>
</comment>
<dbReference type="InterPro" id="IPR052894">
    <property type="entry name" value="AsmA-related"/>
</dbReference>
<name>A0A2M8J0F2_9RHOB</name>
<feature type="domain" description="AsmA" evidence="2">
    <location>
        <begin position="10"/>
        <end position="163"/>
    </location>
</feature>
<dbReference type="GO" id="GO:0090313">
    <property type="term" value="P:regulation of protein targeting to membrane"/>
    <property type="evidence" value="ECO:0007669"/>
    <property type="project" value="TreeGrafter"/>
</dbReference>
<sequence length="648" mass="67026">MQWVFRLGGALVVALALLAAGLFLLPQDRIARIAAEQIRSQTGRAVDFGGEVRLSFWPVLGIETGPVTLSNADWADAGPMLTAEHLAVGVSAAALLRGDIRITRVVAEQPVLQLERAADGRVNWEFTSAEPGAAGAAEAAPDADSRQVTLERLRLQDARLIYRQAGAAPVTLEQIDLMLDWPEPNGIADIRLSLAPAGERIGIAAQVADFAAFLDGGAVPVTADIIAPGGSVEFIGRAGIGASVSGRLNLRASDSAQMLAAVGLGPVQLPQGAGRAAEIKADLTYAPEGQLALRNLDMALDENRLAGAVDMDLAGKPRVTAQLAGGVLDFSAAATDETGRPSAAAADAPEGWSTAPIDASALGLIDAAISLTADSLRTPLAELGKSHLALTVDQSRAVLQLVRVEGFGGVLTGDVVANNRSGLSVGGRLLAEGIEASRALGALAGYDRLSGRTTAQVEFLGSGASQAAIMQSLSGHGSLAIERGVISGLDLDDLMSTGTGSGGTTVFDSLSASFTIQSGTLRNDDLAMTLPNYRADGTGRIGLGARDIDYTLTPVALRARGGAGLAIPIRITGPWANPRLRPDLDAALDAAAGVDRDGLKQQAKEALRQKLSDQLNLAPDDPRDPEEVLKDKLEDEAKKGLLKLLGRD</sequence>
<evidence type="ECO:0000256" key="1">
    <source>
        <dbReference type="SAM" id="MobiDB-lite"/>
    </source>
</evidence>
<keyword evidence="4" id="KW-1185">Reference proteome</keyword>
<feature type="region of interest" description="Disordered" evidence="1">
    <location>
        <begin position="611"/>
        <end position="632"/>
    </location>
</feature>
<dbReference type="AlphaFoldDB" id="A0A2M8J0F2"/>
<dbReference type="Pfam" id="PF05170">
    <property type="entry name" value="AsmA"/>
    <property type="match status" value="2"/>
</dbReference>
<gene>
    <name evidence="3" type="ORF">CVM52_13185</name>
</gene>
<dbReference type="RefSeq" id="WP_100162960.1">
    <property type="nucleotide sequence ID" value="NZ_PGTB01000051.1"/>
</dbReference>
<feature type="compositionally biased region" description="Basic and acidic residues" evidence="1">
    <location>
        <begin position="620"/>
        <end position="632"/>
    </location>
</feature>
<evidence type="ECO:0000259" key="2">
    <source>
        <dbReference type="Pfam" id="PF05170"/>
    </source>
</evidence>
<evidence type="ECO:0000313" key="3">
    <source>
        <dbReference type="EMBL" id="PJE36228.1"/>
    </source>
</evidence>
<dbReference type="PANTHER" id="PTHR30441:SF4">
    <property type="entry name" value="PROTEIN ASMA"/>
    <property type="match status" value="1"/>
</dbReference>
<reference evidence="3 4" key="1">
    <citation type="journal article" date="2018" name="Int. J. Syst. Evol. Microbiol.">
        <title>Pseudooceanicola lipolyticus sp. nov., a marine alphaproteobacterium, reclassification of Oceanicola flagellatus as Pseudooceanicola flagellatus comb. nov. and emended description of the genus Pseudooceanicola.</title>
        <authorList>
            <person name="Huang M.-M."/>
            <person name="Guo L.-L."/>
            <person name="Wu Y.-H."/>
            <person name="Lai Q.-L."/>
            <person name="Shao Z.-Z."/>
            <person name="Wang C.-S."/>
            <person name="Wu M."/>
            <person name="Xu X.-W."/>
        </authorList>
    </citation>
    <scope>NUCLEOTIDE SEQUENCE [LARGE SCALE GENOMIC DNA]</scope>
    <source>
        <strain evidence="3 4">157</strain>
    </source>
</reference>
<organism evidence="3 4">
    <name type="scientific">Pseudooceanicola lipolyticus</name>
    <dbReference type="NCBI Taxonomy" id="2029104"/>
    <lineage>
        <taxon>Bacteria</taxon>
        <taxon>Pseudomonadati</taxon>
        <taxon>Pseudomonadota</taxon>
        <taxon>Alphaproteobacteria</taxon>
        <taxon>Rhodobacterales</taxon>
        <taxon>Paracoccaceae</taxon>
        <taxon>Pseudooceanicola</taxon>
    </lineage>
</organism>
<dbReference type="GO" id="GO:0005886">
    <property type="term" value="C:plasma membrane"/>
    <property type="evidence" value="ECO:0007669"/>
    <property type="project" value="TreeGrafter"/>
</dbReference>
<evidence type="ECO:0000313" key="4">
    <source>
        <dbReference type="Proteomes" id="UP000231553"/>
    </source>
</evidence>
<dbReference type="EMBL" id="PGTB01000051">
    <property type="protein sequence ID" value="PJE36228.1"/>
    <property type="molecule type" value="Genomic_DNA"/>
</dbReference>
<accession>A0A2M8J0F2</accession>
<dbReference type="PANTHER" id="PTHR30441">
    <property type="entry name" value="DUF748 DOMAIN-CONTAINING PROTEIN"/>
    <property type="match status" value="1"/>
</dbReference>